<name>A0A7R8WQP2_9CRUS</name>
<feature type="non-terminal residue" evidence="1">
    <location>
        <position position="139"/>
    </location>
</feature>
<dbReference type="EMBL" id="OB678133">
    <property type="protein sequence ID" value="CAD7236317.1"/>
    <property type="molecule type" value="Genomic_DNA"/>
</dbReference>
<accession>A0A7R8WQP2</accession>
<gene>
    <name evidence="1" type="ORF">CTOB1V02_LOCUS14132</name>
</gene>
<protein>
    <submittedName>
        <fullName evidence="1">Uncharacterized protein</fullName>
    </submittedName>
</protein>
<feature type="non-terminal residue" evidence="1">
    <location>
        <position position="1"/>
    </location>
</feature>
<organism evidence="1">
    <name type="scientific">Cyprideis torosa</name>
    <dbReference type="NCBI Taxonomy" id="163714"/>
    <lineage>
        <taxon>Eukaryota</taxon>
        <taxon>Metazoa</taxon>
        <taxon>Ecdysozoa</taxon>
        <taxon>Arthropoda</taxon>
        <taxon>Crustacea</taxon>
        <taxon>Oligostraca</taxon>
        <taxon>Ostracoda</taxon>
        <taxon>Podocopa</taxon>
        <taxon>Podocopida</taxon>
        <taxon>Cytherocopina</taxon>
        <taxon>Cytheroidea</taxon>
        <taxon>Cytherideidae</taxon>
        <taxon>Cyprideis</taxon>
    </lineage>
</organism>
<dbReference type="OrthoDB" id="5980302at2759"/>
<dbReference type="AlphaFoldDB" id="A0A7R8WQP2"/>
<reference evidence="1" key="1">
    <citation type="submission" date="2020-11" db="EMBL/GenBank/DDBJ databases">
        <authorList>
            <person name="Tran Van P."/>
        </authorList>
    </citation>
    <scope>NUCLEOTIDE SEQUENCE</scope>
</reference>
<evidence type="ECO:0000313" key="1">
    <source>
        <dbReference type="EMBL" id="CAD7236317.1"/>
    </source>
</evidence>
<proteinExistence type="predicted"/>
<sequence length="139" mass="15800">TVGKLEDITFIESTLFSVSRDARLCAWDLTSERLIRGSHLDFPARRVLGKHLEFPPRCLIPWGDAYPSGTLLVACCDYVAWISIEWVYPPPSRQSPVPKPMEFDWDLILTAKKTLQPKKPLSNSTESLVSDIIKRKSEN</sequence>